<dbReference type="AlphaFoldDB" id="A0A3S8ZAB0"/>
<proteinExistence type="predicted"/>
<gene>
    <name evidence="1" type="ORF">EJO69_08795</name>
</gene>
<dbReference type="KEGG" id="fsl:EJO69_08795"/>
<dbReference type="EMBL" id="CP034438">
    <property type="protein sequence ID" value="AZN30390.1"/>
    <property type="molecule type" value="Genomic_DNA"/>
</dbReference>
<accession>A0A3S8ZAB0</accession>
<evidence type="ECO:0000313" key="1">
    <source>
        <dbReference type="EMBL" id="AZN30390.1"/>
    </source>
</evidence>
<reference evidence="1 2" key="1">
    <citation type="submission" date="2018-12" db="EMBL/GenBank/DDBJ databases">
        <title>Complete genome sequence of Flaviflexus salsibiostraticola KCTC 33148.</title>
        <authorList>
            <person name="Bae J.-W."/>
        </authorList>
    </citation>
    <scope>NUCLEOTIDE SEQUENCE [LARGE SCALE GENOMIC DNA]</scope>
    <source>
        <strain evidence="1 2">KCTC 33148</strain>
    </source>
</reference>
<keyword evidence="2" id="KW-1185">Reference proteome</keyword>
<organism evidence="1 2">
    <name type="scientific">Flaviflexus salsibiostraticola</name>
    <dbReference type="NCBI Taxonomy" id="1282737"/>
    <lineage>
        <taxon>Bacteria</taxon>
        <taxon>Bacillati</taxon>
        <taxon>Actinomycetota</taxon>
        <taxon>Actinomycetes</taxon>
        <taxon>Actinomycetales</taxon>
        <taxon>Actinomycetaceae</taxon>
        <taxon>Flaviflexus</taxon>
    </lineage>
</organism>
<name>A0A3S8ZAB0_9ACTO</name>
<sequence>MKISNGEIDLADDQGKRSDLVRLESEILLMGRKASELILTEPGAVRYARYLDRLERERDRAVWSTRERDPLVHYLSVGGS</sequence>
<evidence type="ECO:0000313" key="2">
    <source>
        <dbReference type="Proteomes" id="UP000270021"/>
    </source>
</evidence>
<dbReference type="RefSeq" id="WP_126041087.1">
    <property type="nucleotide sequence ID" value="NZ_CP034438.1"/>
</dbReference>
<protein>
    <submittedName>
        <fullName evidence="1">Uncharacterized protein</fullName>
    </submittedName>
</protein>
<dbReference type="Proteomes" id="UP000270021">
    <property type="component" value="Chromosome"/>
</dbReference>